<name>A0A1V2L6P9_CYBFA</name>
<dbReference type="VEuPathDB" id="FungiDB:BON22_2267"/>
<evidence type="ECO:0000256" key="1">
    <source>
        <dbReference type="ARBA" id="ARBA00023235"/>
    </source>
</evidence>
<proteinExistence type="predicted"/>
<dbReference type="InterPro" id="IPR020103">
    <property type="entry name" value="PsdUridine_synth_cat_dom_sf"/>
</dbReference>
<keyword evidence="5" id="KW-0694">RNA-binding</keyword>
<dbReference type="CDD" id="cd01284">
    <property type="entry name" value="Riboflavin_deaminase-reductase"/>
    <property type="match status" value="1"/>
</dbReference>
<dbReference type="PROSITE" id="PS51747">
    <property type="entry name" value="CYT_DCMP_DEAMINASES_2"/>
    <property type="match status" value="1"/>
</dbReference>
<dbReference type="OMA" id="EPPVMAC"/>
<dbReference type="InterPro" id="IPR002125">
    <property type="entry name" value="CMP_dCMP_dom"/>
</dbReference>
<dbReference type="Gene3D" id="3.40.140.10">
    <property type="entry name" value="Cytidine Deaminase, domain 2"/>
    <property type="match status" value="1"/>
</dbReference>
<comment type="catalytic activity">
    <reaction evidence="2">
        <text>uridine(32) in tRNA = pseudouridine(32) in tRNA</text>
        <dbReference type="Rhea" id="RHEA:42544"/>
        <dbReference type="Rhea" id="RHEA-COMP:10107"/>
        <dbReference type="Rhea" id="RHEA-COMP:10108"/>
        <dbReference type="ChEBI" id="CHEBI:65314"/>
        <dbReference type="ChEBI" id="CHEBI:65315"/>
        <dbReference type="EC" id="5.4.99.28"/>
    </reaction>
</comment>
<evidence type="ECO:0000256" key="5">
    <source>
        <dbReference type="PROSITE-ProRule" id="PRU00182"/>
    </source>
</evidence>
<evidence type="ECO:0000256" key="2">
    <source>
        <dbReference type="ARBA" id="ARBA00036184"/>
    </source>
</evidence>
<dbReference type="SUPFAM" id="SSF55120">
    <property type="entry name" value="Pseudouridine synthase"/>
    <property type="match status" value="1"/>
</dbReference>
<evidence type="ECO:0000259" key="6">
    <source>
        <dbReference type="PROSITE" id="PS51747"/>
    </source>
</evidence>
<dbReference type="GO" id="GO:0019239">
    <property type="term" value="F:deaminase activity"/>
    <property type="evidence" value="ECO:0007669"/>
    <property type="project" value="UniProtKB-ARBA"/>
</dbReference>
<dbReference type="Pfam" id="PF00849">
    <property type="entry name" value="PseudoU_synth_2"/>
    <property type="match status" value="1"/>
</dbReference>
<sequence>MDTTNPKLRTAPEKLEKLRTESGFKAKKQDIHSASANEDLAEYVISGPMRKVVPYYFTYLTYCKLRWRDRTLLDIFSTEFRDRSEEYYRKTIAAGEVLLNGKPAGIDTLVRNGDLISHKIHRHEPAVTSRPIRIVEETDGLVIIDKPAGIPVHPTGRYRYNTITKVMKLEMGLGEVHPCNRLDRLTSGLMFLAKTPQGADKFVEQLKQREVKKEYIARVKGIFPDDPITVEKPLSTLDPRLGLNVIDEEKGKEAKTDFIKISSDGHTSIVKCMPHTGRTHQIRVHLQYLGYPIANDPIYANEFVWGKDLGKDGTTIDYEKVKQNLYEVGKSVSASSWFYPDSKGEVLQGKQCDICGTELYTDPGPNDLDLWLHAYRYYSTGENQWSHQTSFPDWALETHTKYMELALDEAKKCGPTETAFSVGALLVKDGEILSTGYSRELPGNTHAEQCALDKYFENHNELPKGTVCYTTMEPCSLRLSGNLPCVDRILKTDIKAVFVGVVEPDKFVKNNVGLEKLREKGVEYIKVPGLEDDILKAAFKGHPDKE</sequence>
<dbReference type="STRING" id="36022.A0A1V2L6P9"/>
<dbReference type="EMBL" id="MPUK01000004">
    <property type="protein sequence ID" value="ONH67454.1"/>
    <property type="molecule type" value="Genomic_DNA"/>
</dbReference>
<evidence type="ECO:0000313" key="7">
    <source>
        <dbReference type="EMBL" id="ONH67454.1"/>
    </source>
</evidence>
<gene>
    <name evidence="7" type="ORF">BON22_2267</name>
</gene>
<evidence type="ECO:0000313" key="8">
    <source>
        <dbReference type="Proteomes" id="UP000189513"/>
    </source>
</evidence>
<dbReference type="EC" id="5.4.99.28" evidence="3"/>
<dbReference type="GO" id="GO:0000455">
    <property type="term" value="P:enzyme-directed rRNA pseudouridine synthesis"/>
    <property type="evidence" value="ECO:0007669"/>
    <property type="project" value="TreeGrafter"/>
</dbReference>
<dbReference type="PANTHER" id="PTHR21600:SF40">
    <property type="entry name" value="PSEUDOURIDYLATE SYNTHASE RPUSD2"/>
    <property type="match status" value="1"/>
</dbReference>
<dbReference type="GO" id="GO:0160151">
    <property type="term" value="F:tRNA pseudouridine(32) synthase activity"/>
    <property type="evidence" value="ECO:0007669"/>
    <property type="project" value="UniProtKB-EC"/>
</dbReference>
<dbReference type="SUPFAM" id="SSF53927">
    <property type="entry name" value="Cytidine deaminase-like"/>
    <property type="match status" value="1"/>
</dbReference>
<dbReference type="GO" id="GO:0003723">
    <property type="term" value="F:RNA binding"/>
    <property type="evidence" value="ECO:0007669"/>
    <property type="project" value="UniProtKB-KW"/>
</dbReference>
<dbReference type="InterPro" id="IPR006145">
    <property type="entry name" value="PsdUridine_synth_RsuA/RluA"/>
</dbReference>
<dbReference type="Proteomes" id="UP000189513">
    <property type="component" value="Unassembled WGS sequence"/>
</dbReference>
<dbReference type="FunFam" id="3.30.2350.10:FF:000017">
    <property type="entry name" value="Pseudouridine synthase"/>
    <property type="match status" value="1"/>
</dbReference>
<dbReference type="PANTHER" id="PTHR21600">
    <property type="entry name" value="MITOCHONDRIAL RNA PSEUDOURIDINE SYNTHASE"/>
    <property type="match status" value="1"/>
</dbReference>
<dbReference type="InterPro" id="IPR050188">
    <property type="entry name" value="RluA_PseudoU_synthase"/>
</dbReference>
<evidence type="ECO:0000256" key="4">
    <source>
        <dbReference type="PIRSR" id="PIRSR606225-1"/>
    </source>
</evidence>
<dbReference type="Pfam" id="PF18785">
    <property type="entry name" value="Inv-AAD"/>
    <property type="match status" value="1"/>
</dbReference>
<keyword evidence="8" id="KW-1185">Reference proteome</keyword>
<feature type="domain" description="CMP/dCMP-type deaminase" evidence="6">
    <location>
        <begin position="397"/>
        <end position="510"/>
    </location>
</feature>
<dbReference type="InterPro" id="IPR006225">
    <property type="entry name" value="PsdUridine_synth_RluC/D"/>
</dbReference>
<feature type="active site" evidence="4">
    <location>
        <position position="183"/>
    </location>
</feature>
<keyword evidence="1" id="KW-0413">Isomerase</keyword>
<accession>A0A1V2L6P9</accession>
<reference evidence="8" key="1">
    <citation type="journal article" date="2017" name="Genome Announc.">
        <title>Genome sequences of Cyberlindnera fabianii 65, Pichia kudriavzevii 129, and Saccharomyces cerevisiae 131 isolated from fermented masau fruits in Zimbabwe.</title>
        <authorList>
            <person name="van Rijswijck I.M.H."/>
            <person name="Derks M.F.L."/>
            <person name="Abee T."/>
            <person name="de Ridder D."/>
            <person name="Smid E.J."/>
        </authorList>
    </citation>
    <scope>NUCLEOTIDE SEQUENCE [LARGE SCALE GENOMIC DNA]</scope>
    <source>
        <strain evidence="8">65</strain>
    </source>
</reference>
<dbReference type="GO" id="GO:0031119">
    <property type="term" value="P:tRNA pseudouridine synthesis"/>
    <property type="evidence" value="ECO:0007669"/>
    <property type="project" value="UniProtKB-ARBA"/>
</dbReference>
<dbReference type="NCBIfam" id="TIGR00005">
    <property type="entry name" value="rluA_subfam"/>
    <property type="match status" value="1"/>
</dbReference>
<dbReference type="AlphaFoldDB" id="A0A1V2L6P9"/>
<dbReference type="Gene3D" id="3.30.2350.10">
    <property type="entry name" value="Pseudouridine synthase"/>
    <property type="match status" value="1"/>
</dbReference>
<dbReference type="PROSITE" id="PS01129">
    <property type="entry name" value="PSI_RLU"/>
    <property type="match status" value="1"/>
</dbReference>
<dbReference type="InterPro" id="IPR006224">
    <property type="entry name" value="PsdUridine_synth_RluA-like_CS"/>
</dbReference>
<dbReference type="InterPro" id="IPR016193">
    <property type="entry name" value="Cytidine_deaminase-like"/>
</dbReference>
<dbReference type="CDD" id="cd02557">
    <property type="entry name" value="PseudoU_synth_ScRIB2"/>
    <property type="match status" value="1"/>
</dbReference>
<comment type="caution">
    <text evidence="7">The sequence shown here is derived from an EMBL/GenBank/DDBJ whole genome shotgun (WGS) entry which is preliminary data.</text>
</comment>
<dbReference type="GO" id="GO:0016814">
    <property type="term" value="F:hydrolase activity, acting on carbon-nitrogen (but not peptide) bonds, in cyclic amidines"/>
    <property type="evidence" value="ECO:0007669"/>
    <property type="project" value="UniProtKB-ARBA"/>
</dbReference>
<protein>
    <recommendedName>
        <fullName evidence="3">tRNA pseudouridine(32) synthase</fullName>
        <ecNumber evidence="3">5.4.99.28</ecNumber>
    </recommendedName>
</protein>
<organism evidence="7 8">
    <name type="scientific">Cyberlindnera fabianii</name>
    <name type="common">Yeast</name>
    <name type="synonym">Hansenula fabianii</name>
    <dbReference type="NCBI Taxonomy" id="36022"/>
    <lineage>
        <taxon>Eukaryota</taxon>
        <taxon>Fungi</taxon>
        <taxon>Dikarya</taxon>
        <taxon>Ascomycota</taxon>
        <taxon>Saccharomycotina</taxon>
        <taxon>Saccharomycetes</taxon>
        <taxon>Phaffomycetales</taxon>
        <taxon>Phaffomycetaceae</taxon>
        <taxon>Cyberlindnera</taxon>
    </lineage>
</organism>
<dbReference type="PROSITE" id="PS50889">
    <property type="entry name" value="S4"/>
    <property type="match status" value="1"/>
</dbReference>
<dbReference type="FunFam" id="3.40.140.10:FF:000061">
    <property type="entry name" value="DRAP deaminase"/>
    <property type="match status" value="1"/>
</dbReference>
<evidence type="ECO:0000256" key="3">
    <source>
        <dbReference type="ARBA" id="ARBA00038944"/>
    </source>
</evidence>